<dbReference type="InterPro" id="IPR011067">
    <property type="entry name" value="Plasmid_toxin/cell-grow_inhib"/>
</dbReference>
<dbReference type="GO" id="GO:0004521">
    <property type="term" value="F:RNA endonuclease activity"/>
    <property type="evidence" value="ECO:0007669"/>
    <property type="project" value="TreeGrafter"/>
</dbReference>
<dbReference type="Gene3D" id="2.30.30.110">
    <property type="match status" value="1"/>
</dbReference>
<dbReference type="SUPFAM" id="SSF50118">
    <property type="entry name" value="Cell growth inhibitor/plasmid maintenance toxic component"/>
    <property type="match status" value="1"/>
</dbReference>
<dbReference type="GO" id="GO:0016075">
    <property type="term" value="P:rRNA catabolic process"/>
    <property type="evidence" value="ECO:0007669"/>
    <property type="project" value="TreeGrafter"/>
</dbReference>
<name>A0A8S5NZ41_9CAUD</name>
<dbReference type="Pfam" id="PF02452">
    <property type="entry name" value="PemK_toxin"/>
    <property type="match status" value="1"/>
</dbReference>
<dbReference type="InterPro" id="IPR003477">
    <property type="entry name" value="PemK-like"/>
</dbReference>
<protein>
    <submittedName>
        <fullName evidence="1">PemK-like protein</fullName>
    </submittedName>
</protein>
<reference evidence="1" key="1">
    <citation type="journal article" date="2021" name="Proc. Natl. Acad. Sci. U.S.A.">
        <title>A Catalog of Tens of Thousands of Viruses from Human Metagenomes Reveals Hidden Associations with Chronic Diseases.</title>
        <authorList>
            <person name="Tisza M.J."/>
            <person name="Buck C.B."/>
        </authorList>
    </citation>
    <scope>NUCLEOTIDE SEQUENCE</scope>
    <source>
        <strain evidence="1">CtTBR23</strain>
    </source>
</reference>
<organism evidence="1">
    <name type="scientific">Siphoviridae sp. ctTBR23</name>
    <dbReference type="NCBI Taxonomy" id="2825515"/>
    <lineage>
        <taxon>Viruses</taxon>
        <taxon>Duplodnaviria</taxon>
        <taxon>Heunggongvirae</taxon>
        <taxon>Uroviricota</taxon>
        <taxon>Caudoviricetes</taxon>
    </lineage>
</organism>
<dbReference type="PANTHER" id="PTHR33988">
    <property type="entry name" value="ENDORIBONUCLEASE MAZF-RELATED"/>
    <property type="match status" value="1"/>
</dbReference>
<dbReference type="GO" id="GO:0003677">
    <property type="term" value="F:DNA binding"/>
    <property type="evidence" value="ECO:0007669"/>
    <property type="project" value="InterPro"/>
</dbReference>
<proteinExistence type="predicted"/>
<sequence length="135" mass="15872">MMVKFLKLLMELGRQQRHNNKMLKAGYIYYCDFGMHNNSMQWGKRPCIIVDNAMACAFSPCIHCVPLTTQDKKKLPLHYKLQRTEDNNLTYESTALCEQYQLIDKKQLIKFLGKISQEELVKITDLCKKNFPLSY</sequence>
<evidence type="ECO:0000313" key="1">
    <source>
        <dbReference type="EMBL" id="DAE00095.1"/>
    </source>
</evidence>
<dbReference type="GO" id="GO:0006402">
    <property type="term" value="P:mRNA catabolic process"/>
    <property type="evidence" value="ECO:0007669"/>
    <property type="project" value="TreeGrafter"/>
</dbReference>
<accession>A0A8S5NZ41</accession>
<dbReference type="EMBL" id="BK015299">
    <property type="protein sequence ID" value="DAE00095.1"/>
    <property type="molecule type" value="Genomic_DNA"/>
</dbReference>